<dbReference type="SUPFAM" id="SSF51735">
    <property type="entry name" value="NAD(P)-binding Rossmann-fold domains"/>
    <property type="match status" value="1"/>
</dbReference>
<dbReference type="AlphaFoldDB" id="A0A5C8ZGK6"/>
<evidence type="ECO:0000259" key="2">
    <source>
        <dbReference type="Pfam" id="PF01370"/>
    </source>
</evidence>
<dbReference type="InterPro" id="IPR051783">
    <property type="entry name" value="NAD(P)-dependent_oxidoreduct"/>
</dbReference>
<keyword evidence="4" id="KW-1185">Reference proteome</keyword>
<comment type="caution">
    <text evidence="3">The sequence shown here is derived from an EMBL/GenBank/DDBJ whole genome shotgun (WGS) entry which is preliminary data.</text>
</comment>
<feature type="region of interest" description="Disordered" evidence="1">
    <location>
        <begin position="134"/>
        <end position="163"/>
    </location>
</feature>
<feature type="region of interest" description="Disordered" evidence="1">
    <location>
        <begin position="355"/>
        <end position="374"/>
    </location>
</feature>
<dbReference type="Pfam" id="PF01370">
    <property type="entry name" value="Epimerase"/>
    <property type="match status" value="1"/>
</dbReference>
<organism evidence="3 4">
    <name type="scientific">Quadrisphaera setariae</name>
    <dbReference type="NCBI Taxonomy" id="2593304"/>
    <lineage>
        <taxon>Bacteria</taxon>
        <taxon>Bacillati</taxon>
        <taxon>Actinomycetota</taxon>
        <taxon>Actinomycetes</taxon>
        <taxon>Kineosporiales</taxon>
        <taxon>Kineosporiaceae</taxon>
        <taxon>Quadrisphaera</taxon>
    </lineage>
</organism>
<dbReference type="InterPro" id="IPR001509">
    <property type="entry name" value="Epimerase_deHydtase"/>
</dbReference>
<dbReference type="RefSeq" id="WP_147925833.1">
    <property type="nucleotide sequence ID" value="NZ_VKAC01000004.1"/>
</dbReference>
<dbReference type="Proteomes" id="UP000321234">
    <property type="component" value="Unassembled WGS sequence"/>
</dbReference>
<dbReference type="PANTHER" id="PTHR48079:SF6">
    <property type="entry name" value="NAD(P)-BINDING DOMAIN-CONTAINING PROTEIN-RELATED"/>
    <property type="match status" value="1"/>
</dbReference>
<feature type="domain" description="NAD-dependent epimerase/dehydratase" evidence="2">
    <location>
        <begin position="12"/>
        <end position="186"/>
    </location>
</feature>
<accession>A0A5C8ZGK6</accession>
<name>A0A5C8ZGK6_9ACTN</name>
<dbReference type="OrthoDB" id="3338687at2"/>
<proteinExistence type="predicted"/>
<reference evidence="3 4" key="1">
    <citation type="submission" date="2019-07" db="EMBL/GenBank/DDBJ databases">
        <title>Quadrisphaera sp. strain DD2A genome sequencing and assembly.</title>
        <authorList>
            <person name="Kim I."/>
        </authorList>
    </citation>
    <scope>NUCLEOTIDE SEQUENCE [LARGE SCALE GENOMIC DNA]</scope>
    <source>
        <strain evidence="3 4">DD2A</strain>
    </source>
</reference>
<feature type="compositionally biased region" description="Basic and acidic residues" evidence="1">
    <location>
        <begin position="138"/>
        <end position="152"/>
    </location>
</feature>
<evidence type="ECO:0000313" key="3">
    <source>
        <dbReference type="EMBL" id="TXR56704.1"/>
    </source>
</evidence>
<dbReference type="Gene3D" id="3.40.50.720">
    <property type="entry name" value="NAD(P)-binding Rossmann-like Domain"/>
    <property type="match status" value="1"/>
</dbReference>
<dbReference type="GO" id="GO:0004029">
    <property type="term" value="F:aldehyde dehydrogenase (NAD+) activity"/>
    <property type="evidence" value="ECO:0007669"/>
    <property type="project" value="TreeGrafter"/>
</dbReference>
<dbReference type="PANTHER" id="PTHR48079">
    <property type="entry name" value="PROTEIN YEEZ"/>
    <property type="match status" value="1"/>
</dbReference>
<dbReference type="GO" id="GO:0005737">
    <property type="term" value="C:cytoplasm"/>
    <property type="evidence" value="ECO:0007669"/>
    <property type="project" value="TreeGrafter"/>
</dbReference>
<evidence type="ECO:0000313" key="4">
    <source>
        <dbReference type="Proteomes" id="UP000321234"/>
    </source>
</evidence>
<protein>
    <submittedName>
        <fullName evidence="3">NAD-dependent epimerase/dehydratase family protein</fullName>
    </submittedName>
</protein>
<dbReference type="InterPro" id="IPR036291">
    <property type="entry name" value="NAD(P)-bd_dom_sf"/>
</dbReference>
<gene>
    <name evidence="3" type="ORF">FMM08_08115</name>
</gene>
<evidence type="ECO:0000256" key="1">
    <source>
        <dbReference type="SAM" id="MobiDB-lite"/>
    </source>
</evidence>
<sequence length="374" mass="39132">MASSPRSTPRRVLVTGATGNVGTALLRRLAREGVTVAGVARRTPEQLPPAERSPAAPVRWHGIDLSASWAAGALREAMEGADAVVHLAWRIQPSHDRAAMRAVNLDGTRAVLDAAREARVPHLVHASSTGVYAPVPEADQRSGHKPVVDESWPRTGVPTSGYSRDKVDAEDLLDAYEAAGSSPVVARVRPGLVLQREAGAEIARYFGGPFLPASLLGGAGRRRARVLPVLPLPDAFVAPVVHADDLADALWHLLAAGPQRARGAYNVAADDALGPDDIAAGLGARRRVAAPVSLLRSAADASWRARLQPTDPGWVDLAAGTPLLDCSRLKELGWRPTTTARAALDDLVSGMRAGEGAGTPALAPRGALHGRVAV</sequence>
<dbReference type="EMBL" id="VKAC01000004">
    <property type="protein sequence ID" value="TXR56704.1"/>
    <property type="molecule type" value="Genomic_DNA"/>
</dbReference>